<protein>
    <submittedName>
        <fullName evidence="2">Uncharacterized protein</fullName>
    </submittedName>
</protein>
<name>A0AA88L4R0_ARTSF</name>
<reference evidence="2" key="1">
    <citation type="submission" date="2023-07" db="EMBL/GenBank/DDBJ databases">
        <title>Chromosome-level genome assembly of Artemia franciscana.</title>
        <authorList>
            <person name="Jo E."/>
        </authorList>
    </citation>
    <scope>NUCLEOTIDE SEQUENCE</scope>
    <source>
        <tissue evidence="2">Whole body</tissue>
    </source>
</reference>
<sequence length="70" mass="7372">MGELGRAQGRAHPHKSALAGIPLGAGLLKVDPSIDWGPGPLHSQQQQHQECKITRNGTSKSTIAASYGQM</sequence>
<dbReference type="AlphaFoldDB" id="A0AA88L4R0"/>
<dbReference type="Proteomes" id="UP001187531">
    <property type="component" value="Unassembled WGS sequence"/>
</dbReference>
<proteinExistence type="predicted"/>
<dbReference type="EMBL" id="JAVRJZ010000011">
    <property type="protein sequence ID" value="KAK2716727.1"/>
    <property type="molecule type" value="Genomic_DNA"/>
</dbReference>
<evidence type="ECO:0000313" key="2">
    <source>
        <dbReference type="EMBL" id="KAK2716727.1"/>
    </source>
</evidence>
<accession>A0AA88L4R0</accession>
<comment type="caution">
    <text evidence="2">The sequence shown here is derived from an EMBL/GenBank/DDBJ whole genome shotgun (WGS) entry which is preliminary data.</text>
</comment>
<evidence type="ECO:0000256" key="1">
    <source>
        <dbReference type="SAM" id="MobiDB-lite"/>
    </source>
</evidence>
<feature type="non-terminal residue" evidence="2">
    <location>
        <position position="70"/>
    </location>
</feature>
<gene>
    <name evidence="2" type="ORF">QYM36_007017</name>
</gene>
<feature type="region of interest" description="Disordered" evidence="1">
    <location>
        <begin position="36"/>
        <end position="55"/>
    </location>
</feature>
<keyword evidence="3" id="KW-1185">Reference proteome</keyword>
<evidence type="ECO:0000313" key="3">
    <source>
        <dbReference type="Proteomes" id="UP001187531"/>
    </source>
</evidence>
<organism evidence="2 3">
    <name type="scientific">Artemia franciscana</name>
    <name type="common">Brine shrimp</name>
    <name type="synonym">Artemia sanfranciscana</name>
    <dbReference type="NCBI Taxonomy" id="6661"/>
    <lineage>
        <taxon>Eukaryota</taxon>
        <taxon>Metazoa</taxon>
        <taxon>Ecdysozoa</taxon>
        <taxon>Arthropoda</taxon>
        <taxon>Crustacea</taxon>
        <taxon>Branchiopoda</taxon>
        <taxon>Anostraca</taxon>
        <taxon>Artemiidae</taxon>
        <taxon>Artemia</taxon>
    </lineage>
</organism>